<gene>
    <name evidence="1" type="ORF">DSM109990_01785</name>
</gene>
<dbReference type="Proteomes" id="UP000831019">
    <property type="component" value="Chromosome"/>
</dbReference>
<name>A0ABY3ZMU9_9RHOB</name>
<reference evidence="2" key="1">
    <citation type="journal article" date="2022" name="Microorganisms">
        <title>Beyond the ABCs#Discovery of Three New Plasmid Types in Rhodobacterales (RepQ, RepY, RepW).</title>
        <authorList>
            <person name="Freese H.M."/>
            <person name="Ringel V."/>
            <person name="Overmann J."/>
            <person name="Petersen J."/>
        </authorList>
    </citation>
    <scope>NUCLEOTIDE SEQUENCE [LARGE SCALE GENOMIC DNA]</scope>
    <source>
        <strain evidence="2">DSM 109990</strain>
    </source>
</reference>
<organism evidence="1 2">
    <name type="scientific">Sulfitobacter dubius</name>
    <dbReference type="NCBI Taxonomy" id="218673"/>
    <lineage>
        <taxon>Bacteria</taxon>
        <taxon>Pseudomonadati</taxon>
        <taxon>Pseudomonadota</taxon>
        <taxon>Alphaproteobacteria</taxon>
        <taxon>Rhodobacterales</taxon>
        <taxon>Roseobacteraceae</taxon>
        <taxon>Sulfitobacter</taxon>
    </lineage>
</organism>
<protein>
    <submittedName>
        <fullName evidence="1">Uncharacterized protein</fullName>
    </submittedName>
</protein>
<sequence>MTTTTATVFTPLPAPMDDDNLMTLGAGIGLFTTGLNRVGSDMLMGDGVELFTTGLQQNTGTIAQGAGVGLFTTGLSVSEAQVLPFGA</sequence>
<evidence type="ECO:0000313" key="2">
    <source>
        <dbReference type="Proteomes" id="UP000831019"/>
    </source>
</evidence>
<evidence type="ECO:0000313" key="1">
    <source>
        <dbReference type="EMBL" id="UOA14966.1"/>
    </source>
</evidence>
<dbReference type="EMBL" id="CP085144">
    <property type="protein sequence ID" value="UOA14966.1"/>
    <property type="molecule type" value="Genomic_DNA"/>
</dbReference>
<proteinExistence type="predicted"/>
<keyword evidence="2" id="KW-1185">Reference proteome</keyword>
<accession>A0ABY3ZMU9</accession>
<dbReference type="RefSeq" id="WP_243260639.1">
    <property type="nucleotide sequence ID" value="NZ_CP085144.1"/>
</dbReference>